<dbReference type="Proteomes" id="UP000217790">
    <property type="component" value="Unassembled WGS sequence"/>
</dbReference>
<dbReference type="InParanoid" id="A0A2H3CWX9"/>
<evidence type="ECO:0000259" key="1">
    <source>
        <dbReference type="Pfam" id="PF08659"/>
    </source>
</evidence>
<organism evidence="2 3">
    <name type="scientific">Armillaria gallica</name>
    <name type="common">Bulbous honey fungus</name>
    <name type="synonym">Armillaria bulbosa</name>
    <dbReference type="NCBI Taxonomy" id="47427"/>
    <lineage>
        <taxon>Eukaryota</taxon>
        <taxon>Fungi</taxon>
        <taxon>Dikarya</taxon>
        <taxon>Basidiomycota</taxon>
        <taxon>Agaricomycotina</taxon>
        <taxon>Agaricomycetes</taxon>
        <taxon>Agaricomycetidae</taxon>
        <taxon>Agaricales</taxon>
        <taxon>Marasmiineae</taxon>
        <taxon>Physalacriaceae</taxon>
        <taxon>Armillaria</taxon>
    </lineage>
</organism>
<dbReference type="OrthoDB" id="3066936at2759"/>
<evidence type="ECO:0000313" key="3">
    <source>
        <dbReference type="Proteomes" id="UP000217790"/>
    </source>
</evidence>
<dbReference type="AlphaFoldDB" id="A0A2H3CWX9"/>
<gene>
    <name evidence="2" type="ORF">ARMGADRAFT_1147576</name>
</gene>
<feature type="domain" description="Ketoreductase (KR)" evidence="1">
    <location>
        <begin position="18"/>
        <end position="96"/>
    </location>
</feature>
<dbReference type="InterPro" id="IPR036291">
    <property type="entry name" value="NAD(P)-bd_dom_sf"/>
</dbReference>
<dbReference type="InterPro" id="IPR013968">
    <property type="entry name" value="PKS_KR"/>
</dbReference>
<keyword evidence="3" id="KW-1185">Reference proteome</keyword>
<dbReference type="OMA" id="WADGAYM"/>
<protein>
    <recommendedName>
        <fullName evidence="1">Ketoreductase (KR) domain-containing protein</fullName>
    </recommendedName>
</protein>
<dbReference type="SUPFAM" id="SSF51735">
    <property type="entry name" value="NAD(P)-binding Rossmann-fold domains"/>
    <property type="match status" value="1"/>
</dbReference>
<accession>A0A2H3CWX9</accession>
<evidence type="ECO:0000313" key="2">
    <source>
        <dbReference type="EMBL" id="PBK80593.1"/>
    </source>
</evidence>
<name>A0A2H3CWX9_ARMGA</name>
<dbReference type="Gene3D" id="3.40.50.720">
    <property type="entry name" value="NAD(P)-binding Rossmann-like Domain"/>
    <property type="match status" value="1"/>
</dbReference>
<proteinExistence type="predicted"/>
<dbReference type="STRING" id="47427.A0A2H3CWX9"/>
<sequence>MPVPFQIRSDCLLSRLPGRIGGCFLLSAVWADGAYMKHTQNTYHHVFLAQAEAFRVLEQTLQISKLDFLVTLSSVTIFGNSGQTNYSSANTAVDFMTKDYPMRLHW</sequence>
<dbReference type="Pfam" id="PF08659">
    <property type="entry name" value="KR"/>
    <property type="match status" value="1"/>
</dbReference>
<reference evidence="3" key="1">
    <citation type="journal article" date="2017" name="Nat. Ecol. Evol.">
        <title>Genome expansion and lineage-specific genetic innovations in the forest pathogenic fungi Armillaria.</title>
        <authorList>
            <person name="Sipos G."/>
            <person name="Prasanna A.N."/>
            <person name="Walter M.C."/>
            <person name="O'Connor E."/>
            <person name="Balint B."/>
            <person name="Krizsan K."/>
            <person name="Kiss B."/>
            <person name="Hess J."/>
            <person name="Varga T."/>
            <person name="Slot J."/>
            <person name="Riley R."/>
            <person name="Boka B."/>
            <person name="Rigling D."/>
            <person name="Barry K."/>
            <person name="Lee J."/>
            <person name="Mihaltcheva S."/>
            <person name="LaButti K."/>
            <person name="Lipzen A."/>
            <person name="Waldron R."/>
            <person name="Moloney N.M."/>
            <person name="Sperisen C."/>
            <person name="Kredics L."/>
            <person name="Vagvoelgyi C."/>
            <person name="Patrignani A."/>
            <person name="Fitzpatrick D."/>
            <person name="Nagy I."/>
            <person name="Doyle S."/>
            <person name="Anderson J.B."/>
            <person name="Grigoriev I.V."/>
            <person name="Gueldener U."/>
            <person name="Muensterkoetter M."/>
            <person name="Nagy L.G."/>
        </authorList>
    </citation>
    <scope>NUCLEOTIDE SEQUENCE [LARGE SCALE GENOMIC DNA]</scope>
    <source>
        <strain evidence="3">Ar21-2</strain>
    </source>
</reference>
<dbReference type="EMBL" id="KZ293742">
    <property type="protein sequence ID" value="PBK80593.1"/>
    <property type="molecule type" value="Genomic_DNA"/>
</dbReference>